<keyword evidence="14" id="KW-1185">Reference proteome</keyword>
<dbReference type="Pfam" id="PF13853">
    <property type="entry name" value="7tm_4"/>
    <property type="match status" value="1"/>
</dbReference>
<comment type="similarity">
    <text evidence="10">Belongs to the G-protein coupled receptor 1 family.</text>
</comment>
<evidence type="ECO:0000256" key="8">
    <source>
        <dbReference type="ARBA" id="ARBA00023170"/>
    </source>
</evidence>
<evidence type="ECO:0000256" key="9">
    <source>
        <dbReference type="ARBA" id="ARBA00023224"/>
    </source>
</evidence>
<accession>A0AAV3A5V9</accession>
<protein>
    <recommendedName>
        <fullName evidence="11">Olfactory receptor</fullName>
    </recommendedName>
</protein>
<sequence length="306" mass="34722">METFENGTLSSFVLLGFSETPHLLLPLFSFFLAAYVLCIAGNTFIIVLITLYPHLHTPMYVLMENLAFVDICFTSIIIPRALYSLQSRDTDISIHGCFAQLFLFLAVGNMDSFLLAIMAFDRFSAVCFPLRYRIIMNKKTCIFLVAFSWAIVCIHSTLYTVLTSSQLNCSWVIHHFFCDLPVIMLLSCSSSEVLQKVLFIEGPIIIFGPVLVILGSYIAIIRAVIVLKSSQGRLKTFSTCSSHLTMVILFYSTVIFMYFRPNSIYSPSYDRVISVVYSVIIPMLNPFIYSLRNKEVKTALKRSFKL</sequence>
<keyword evidence="3 10" id="KW-0812">Transmembrane</keyword>
<dbReference type="PANTHER" id="PTHR26452">
    <property type="entry name" value="OLFACTORY RECEPTOR"/>
    <property type="match status" value="1"/>
</dbReference>
<dbReference type="PROSITE" id="PS00237">
    <property type="entry name" value="G_PROTEIN_RECEP_F1_1"/>
    <property type="match status" value="1"/>
</dbReference>
<feature type="transmembrane region" description="Helical" evidence="11">
    <location>
        <begin position="23"/>
        <end position="52"/>
    </location>
</feature>
<keyword evidence="6 10" id="KW-0297">G-protein coupled receptor</keyword>
<dbReference type="InterPro" id="IPR000725">
    <property type="entry name" value="Olfact_rcpt"/>
</dbReference>
<gene>
    <name evidence="13" type="ORF">GDO54_017206</name>
</gene>
<proteinExistence type="inferred from homology"/>
<feature type="transmembrane region" description="Helical" evidence="11">
    <location>
        <begin position="271"/>
        <end position="291"/>
    </location>
</feature>
<dbReference type="AlphaFoldDB" id="A0AAV3A5V9"/>
<feature type="transmembrane region" description="Helical" evidence="11">
    <location>
        <begin position="141"/>
        <end position="162"/>
    </location>
</feature>
<dbReference type="EMBL" id="DYDO01000007">
    <property type="protein sequence ID" value="DBA20420.1"/>
    <property type="molecule type" value="Genomic_DNA"/>
</dbReference>
<dbReference type="SUPFAM" id="SSF81321">
    <property type="entry name" value="Family A G protein-coupled receptor-like"/>
    <property type="match status" value="1"/>
</dbReference>
<dbReference type="FunFam" id="1.20.1070.10:FF:000015">
    <property type="entry name" value="Olfactory receptor"/>
    <property type="match status" value="1"/>
</dbReference>
<keyword evidence="11" id="KW-0716">Sensory transduction</keyword>
<evidence type="ECO:0000256" key="5">
    <source>
        <dbReference type="ARBA" id="ARBA00022989"/>
    </source>
</evidence>
<dbReference type="InterPro" id="IPR017452">
    <property type="entry name" value="GPCR_Rhodpsn_7TM"/>
</dbReference>
<keyword evidence="7 11" id="KW-0472">Membrane</keyword>
<feature type="transmembrane region" description="Helical" evidence="11">
    <location>
        <begin position="98"/>
        <end position="120"/>
    </location>
</feature>
<organism evidence="13 14">
    <name type="scientific">Pyxicephalus adspersus</name>
    <name type="common">African bullfrog</name>
    <dbReference type="NCBI Taxonomy" id="30357"/>
    <lineage>
        <taxon>Eukaryota</taxon>
        <taxon>Metazoa</taxon>
        <taxon>Chordata</taxon>
        <taxon>Craniata</taxon>
        <taxon>Vertebrata</taxon>
        <taxon>Euteleostomi</taxon>
        <taxon>Amphibia</taxon>
        <taxon>Batrachia</taxon>
        <taxon>Anura</taxon>
        <taxon>Neobatrachia</taxon>
        <taxon>Ranoidea</taxon>
        <taxon>Pyxicephalidae</taxon>
        <taxon>Pyxicephalinae</taxon>
        <taxon>Pyxicephalus</taxon>
    </lineage>
</organism>
<comment type="subcellular location">
    <subcellularLocation>
        <location evidence="1 11">Cell membrane</location>
        <topology evidence="1 11">Multi-pass membrane protein</topology>
    </subcellularLocation>
</comment>
<dbReference type="PROSITE" id="PS50262">
    <property type="entry name" value="G_PROTEIN_RECEP_F1_2"/>
    <property type="match status" value="1"/>
</dbReference>
<keyword evidence="8 10" id="KW-0675">Receptor</keyword>
<evidence type="ECO:0000259" key="12">
    <source>
        <dbReference type="PROSITE" id="PS50262"/>
    </source>
</evidence>
<evidence type="ECO:0000256" key="10">
    <source>
        <dbReference type="RuleBase" id="RU000688"/>
    </source>
</evidence>
<evidence type="ECO:0000256" key="3">
    <source>
        <dbReference type="ARBA" id="ARBA00022692"/>
    </source>
</evidence>
<name>A0AAV3A5V9_PYXAD</name>
<dbReference type="InterPro" id="IPR000276">
    <property type="entry name" value="GPCR_Rhodpsn"/>
</dbReference>
<evidence type="ECO:0000256" key="1">
    <source>
        <dbReference type="ARBA" id="ARBA00004651"/>
    </source>
</evidence>
<keyword evidence="9 10" id="KW-0807">Transducer</keyword>
<feature type="domain" description="G-protein coupled receptors family 1 profile" evidence="12">
    <location>
        <begin position="41"/>
        <end position="289"/>
    </location>
</feature>
<feature type="transmembrane region" description="Helical" evidence="11">
    <location>
        <begin position="237"/>
        <end position="259"/>
    </location>
</feature>
<dbReference type="Proteomes" id="UP001181693">
    <property type="component" value="Unassembled WGS sequence"/>
</dbReference>
<dbReference type="PRINTS" id="PR00245">
    <property type="entry name" value="OLFACTORYR"/>
</dbReference>
<dbReference type="GO" id="GO:0005886">
    <property type="term" value="C:plasma membrane"/>
    <property type="evidence" value="ECO:0007669"/>
    <property type="project" value="UniProtKB-SubCell"/>
</dbReference>
<evidence type="ECO:0000256" key="2">
    <source>
        <dbReference type="ARBA" id="ARBA00022475"/>
    </source>
</evidence>
<evidence type="ECO:0000256" key="7">
    <source>
        <dbReference type="ARBA" id="ARBA00023136"/>
    </source>
</evidence>
<feature type="transmembrane region" description="Helical" evidence="11">
    <location>
        <begin position="204"/>
        <end position="225"/>
    </location>
</feature>
<dbReference type="InterPro" id="IPR050516">
    <property type="entry name" value="Olfactory_GPCR"/>
</dbReference>
<evidence type="ECO:0000256" key="4">
    <source>
        <dbReference type="ARBA" id="ARBA00022725"/>
    </source>
</evidence>
<feature type="transmembrane region" description="Helical" evidence="11">
    <location>
        <begin position="59"/>
        <end position="78"/>
    </location>
</feature>
<keyword evidence="4 11" id="KW-0552">Olfaction</keyword>
<dbReference type="GO" id="GO:0004984">
    <property type="term" value="F:olfactory receptor activity"/>
    <property type="evidence" value="ECO:0007669"/>
    <property type="project" value="InterPro"/>
</dbReference>
<dbReference type="Gene3D" id="1.20.1070.10">
    <property type="entry name" value="Rhodopsin 7-helix transmembrane proteins"/>
    <property type="match status" value="1"/>
</dbReference>
<reference evidence="13" key="1">
    <citation type="thesis" date="2020" institute="ProQuest LLC" country="789 East Eisenhower Parkway, Ann Arbor, MI, USA">
        <title>Comparative Genomics and Chromosome Evolution.</title>
        <authorList>
            <person name="Mudd A.B."/>
        </authorList>
    </citation>
    <scope>NUCLEOTIDE SEQUENCE</scope>
    <source>
        <strain evidence="13">1538</strain>
        <tissue evidence="13">Blood</tissue>
    </source>
</reference>
<keyword evidence="5 11" id="KW-1133">Transmembrane helix</keyword>
<evidence type="ECO:0000313" key="13">
    <source>
        <dbReference type="EMBL" id="DBA20420.1"/>
    </source>
</evidence>
<dbReference type="GO" id="GO:0004930">
    <property type="term" value="F:G protein-coupled receptor activity"/>
    <property type="evidence" value="ECO:0007669"/>
    <property type="project" value="UniProtKB-KW"/>
</dbReference>
<evidence type="ECO:0000256" key="6">
    <source>
        <dbReference type="ARBA" id="ARBA00023040"/>
    </source>
</evidence>
<comment type="caution">
    <text evidence="13">The sequence shown here is derived from an EMBL/GenBank/DDBJ whole genome shotgun (WGS) entry which is preliminary data.</text>
</comment>
<evidence type="ECO:0000313" key="14">
    <source>
        <dbReference type="Proteomes" id="UP001181693"/>
    </source>
</evidence>
<keyword evidence="2 11" id="KW-1003">Cell membrane</keyword>
<evidence type="ECO:0000256" key="11">
    <source>
        <dbReference type="RuleBase" id="RU363047"/>
    </source>
</evidence>
<dbReference type="PRINTS" id="PR00237">
    <property type="entry name" value="GPCRRHODOPSN"/>
</dbReference>